<evidence type="ECO:0000313" key="2">
    <source>
        <dbReference type="EMBL" id="RZS36846.1"/>
    </source>
</evidence>
<dbReference type="InterPro" id="IPR036894">
    <property type="entry name" value="YbaB-like_sf"/>
</dbReference>
<dbReference type="InterPro" id="IPR004401">
    <property type="entry name" value="YbaB/EbfC"/>
</dbReference>
<feature type="compositionally biased region" description="Acidic residues" evidence="1">
    <location>
        <begin position="114"/>
        <end position="123"/>
    </location>
</feature>
<evidence type="ECO:0000256" key="1">
    <source>
        <dbReference type="SAM" id="MobiDB-lite"/>
    </source>
</evidence>
<dbReference type="GO" id="GO:0003677">
    <property type="term" value="F:DNA binding"/>
    <property type="evidence" value="ECO:0007669"/>
    <property type="project" value="UniProtKB-KW"/>
</dbReference>
<evidence type="ECO:0000313" key="3">
    <source>
        <dbReference type="Proteomes" id="UP000294257"/>
    </source>
</evidence>
<dbReference type="Proteomes" id="UP000294257">
    <property type="component" value="Unassembled WGS sequence"/>
</dbReference>
<organism evidence="2 3">
    <name type="scientific">Herbihabitans rhizosphaerae</name>
    <dbReference type="NCBI Taxonomy" id="1872711"/>
    <lineage>
        <taxon>Bacteria</taxon>
        <taxon>Bacillati</taxon>
        <taxon>Actinomycetota</taxon>
        <taxon>Actinomycetes</taxon>
        <taxon>Pseudonocardiales</taxon>
        <taxon>Pseudonocardiaceae</taxon>
        <taxon>Herbihabitans</taxon>
    </lineage>
</organism>
<sequence length="135" mass="14372">MEIDIEREIAALDERMARAGERAEQRVASLGKLSGTASSPDGTITVEVEPGGLLSDLRLSPAALAQGSDSLARNITALVDKATKRAGGALHKALAPTMSPEAVREIESLGYVPYEDDEEDFDPDYSSNPFGGRIR</sequence>
<reference evidence="2 3" key="1">
    <citation type="submission" date="2019-02" db="EMBL/GenBank/DDBJ databases">
        <title>Genomic Encyclopedia of Type Strains, Phase IV (KMG-IV): sequencing the most valuable type-strain genomes for metagenomic binning, comparative biology and taxonomic classification.</title>
        <authorList>
            <person name="Goeker M."/>
        </authorList>
    </citation>
    <scope>NUCLEOTIDE SEQUENCE [LARGE SCALE GENOMIC DNA]</scope>
    <source>
        <strain evidence="2 3">DSM 101727</strain>
    </source>
</reference>
<gene>
    <name evidence="2" type="ORF">EV193_10680</name>
</gene>
<protein>
    <submittedName>
        <fullName evidence="2">YbaB/EbfC DNA-binding family protein</fullName>
    </submittedName>
</protein>
<feature type="region of interest" description="Disordered" evidence="1">
    <location>
        <begin position="113"/>
        <end position="135"/>
    </location>
</feature>
<dbReference type="EMBL" id="SGWQ01000006">
    <property type="protein sequence ID" value="RZS36846.1"/>
    <property type="molecule type" value="Genomic_DNA"/>
</dbReference>
<dbReference type="Pfam" id="PF02575">
    <property type="entry name" value="YbaB_DNA_bd"/>
    <property type="match status" value="1"/>
</dbReference>
<name>A0A4Q7KKU8_9PSEU</name>
<dbReference type="Gene3D" id="3.30.1310.10">
    <property type="entry name" value="Nucleoid-associated protein YbaB-like domain"/>
    <property type="match status" value="1"/>
</dbReference>
<comment type="caution">
    <text evidence="2">The sequence shown here is derived from an EMBL/GenBank/DDBJ whole genome shotgun (WGS) entry which is preliminary data.</text>
</comment>
<accession>A0A4Q7KKU8</accession>
<dbReference type="OrthoDB" id="3687926at2"/>
<keyword evidence="2" id="KW-0238">DNA-binding</keyword>
<proteinExistence type="predicted"/>
<keyword evidence="3" id="KW-1185">Reference proteome</keyword>
<dbReference type="AlphaFoldDB" id="A0A4Q7KKU8"/>
<dbReference type="RefSeq" id="WP_130345476.1">
    <property type="nucleotide sequence ID" value="NZ_SGWQ01000006.1"/>
</dbReference>